<evidence type="ECO:0000313" key="2">
    <source>
        <dbReference type="Proteomes" id="UP000076154"/>
    </source>
</evidence>
<reference evidence="1" key="1">
    <citation type="submission" date="2018-04" db="EMBL/GenBank/DDBJ databases">
        <title>Whole genome sequencing of Hypsizygus marmoreus.</title>
        <authorList>
            <person name="Choi I.-G."/>
            <person name="Min B."/>
            <person name="Kim J.-G."/>
            <person name="Kim S."/>
            <person name="Oh Y.-L."/>
            <person name="Kong W.-S."/>
            <person name="Park H."/>
            <person name="Jeong J."/>
            <person name="Song E.-S."/>
        </authorList>
    </citation>
    <scope>NUCLEOTIDE SEQUENCE [LARGE SCALE GENOMIC DNA]</scope>
    <source>
        <strain evidence="1">51987-8</strain>
    </source>
</reference>
<evidence type="ECO:0000313" key="1">
    <source>
        <dbReference type="EMBL" id="RDB25165.1"/>
    </source>
</evidence>
<organism evidence="1 2">
    <name type="scientific">Hypsizygus marmoreus</name>
    <name type="common">White beech mushroom</name>
    <name type="synonym">Agaricus marmoreus</name>
    <dbReference type="NCBI Taxonomy" id="39966"/>
    <lineage>
        <taxon>Eukaryota</taxon>
        <taxon>Fungi</taxon>
        <taxon>Dikarya</taxon>
        <taxon>Basidiomycota</taxon>
        <taxon>Agaricomycotina</taxon>
        <taxon>Agaricomycetes</taxon>
        <taxon>Agaricomycetidae</taxon>
        <taxon>Agaricales</taxon>
        <taxon>Tricholomatineae</taxon>
        <taxon>Lyophyllaceae</taxon>
        <taxon>Hypsizygus</taxon>
    </lineage>
</organism>
<dbReference type="EMBL" id="LUEZ02000041">
    <property type="protein sequence ID" value="RDB25165.1"/>
    <property type="molecule type" value="Genomic_DNA"/>
</dbReference>
<protein>
    <submittedName>
        <fullName evidence="1">Uncharacterized protein</fullName>
    </submittedName>
</protein>
<name>A0A369JXR5_HYPMA</name>
<accession>A0A369JXR5</accession>
<dbReference type="AlphaFoldDB" id="A0A369JXR5"/>
<dbReference type="OrthoDB" id="2793621at2759"/>
<dbReference type="Proteomes" id="UP000076154">
    <property type="component" value="Unassembled WGS sequence"/>
</dbReference>
<dbReference type="InParanoid" id="A0A369JXR5"/>
<keyword evidence="2" id="KW-1185">Reference proteome</keyword>
<gene>
    <name evidence="1" type="ORF">Hypma_007982</name>
</gene>
<sequence length="243" mass="27403">MPFQYHQRRTFSRDSDFPRTFSWSTSLDTEKGRYSLPYTQSTASEILRFEDFSGITPPITVDLDAVLDRTTLDIEFDRSCLDGLDDELLYRPADAFTAMCWAEAVDEQGHPHDSFSGGLLGGAKIQRPLESSSDESDSDSEECRTFNDDILTSLPVKHGDDTLDLHSQYSAIYAKKFLLNRSLSSHEEQAVPYETRFTRSVPTESIGLFPVPSARKSTNHTFISAFRAYLPIRLGHLKPTVTS</sequence>
<proteinExistence type="predicted"/>
<comment type="caution">
    <text evidence="1">The sequence shown here is derived from an EMBL/GenBank/DDBJ whole genome shotgun (WGS) entry which is preliminary data.</text>
</comment>